<keyword evidence="2" id="KW-0479">Metal-binding</keyword>
<dbReference type="AlphaFoldDB" id="A0A3D4V9X1"/>
<evidence type="ECO:0000256" key="4">
    <source>
        <dbReference type="ARBA" id="ARBA00023014"/>
    </source>
</evidence>
<dbReference type="OMA" id="CPHQGAK"/>
<evidence type="ECO:0000256" key="2">
    <source>
        <dbReference type="ARBA" id="ARBA00022723"/>
    </source>
</evidence>
<sequence length="103" mass="11144">MQAAYVEDLEDTLPLGVVLTDGRRVCLVRDGESIHAVEDRCPHRDFALSGGDVVAPCVLECPWHGARFDVRTGAVLQGPATDAIATFEVRVENGIVMIGPRRS</sequence>
<comment type="cofactor">
    <cofactor evidence="5">
        <name>[2Fe-2S] cluster</name>
        <dbReference type="ChEBI" id="CHEBI:190135"/>
    </cofactor>
</comment>
<dbReference type="PANTHER" id="PTHR21496">
    <property type="entry name" value="FERREDOXIN-RELATED"/>
    <property type="match status" value="1"/>
</dbReference>
<evidence type="ECO:0000259" key="7">
    <source>
        <dbReference type="PROSITE" id="PS51296"/>
    </source>
</evidence>
<evidence type="ECO:0000256" key="1">
    <source>
        <dbReference type="ARBA" id="ARBA00022714"/>
    </source>
</evidence>
<dbReference type="GO" id="GO:0051537">
    <property type="term" value="F:2 iron, 2 sulfur cluster binding"/>
    <property type="evidence" value="ECO:0007669"/>
    <property type="project" value="UniProtKB-KW"/>
</dbReference>
<keyword evidence="3" id="KW-0408">Iron</keyword>
<organism evidence="8 9">
    <name type="scientific">Gemmatimonas aurantiaca</name>
    <dbReference type="NCBI Taxonomy" id="173480"/>
    <lineage>
        <taxon>Bacteria</taxon>
        <taxon>Pseudomonadati</taxon>
        <taxon>Gemmatimonadota</taxon>
        <taxon>Gemmatimonadia</taxon>
        <taxon>Gemmatimonadales</taxon>
        <taxon>Gemmatimonadaceae</taxon>
        <taxon>Gemmatimonas</taxon>
    </lineage>
</organism>
<evidence type="ECO:0000313" key="8">
    <source>
        <dbReference type="EMBL" id="HCT57919.1"/>
    </source>
</evidence>
<keyword evidence="1" id="KW-0001">2Fe-2S</keyword>
<dbReference type="Pfam" id="PF00355">
    <property type="entry name" value="Rieske"/>
    <property type="match status" value="1"/>
</dbReference>
<dbReference type="InterPro" id="IPR036922">
    <property type="entry name" value="Rieske_2Fe-2S_sf"/>
</dbReference>
<gene>
    <name evidence="8" type="ORF">DGD08_12015</name>
</gene>
<dbReference type="PANTHER" id="PTHR21496:SF0">
    <property type="entry name" value="RIESKE DOMAIN-CONTAINING PROTEIN"/>
    <property type="match status" value="1"/>
</dbReference>
<name>A0A3D4V9X1_9BACT</name>
<protein>
    <submittedName>
        <fullName evidence="8">Ferredoxin</fullName>
    </submittedName>
</protein>
<comment type="caution">
    <text evidence="8">The sequence shown here is derived from an EMBL/GenBank/DDBJ whole genome shotgun (WGS) entry which is preliminary data.</text>
</comment>
<keyword evidence="4" id="KW-0411">Iron-sulfur</keyword>
<dbReference type="Gene3D" id="2.102.10.10">
    <property type="entry name" value="Rieske [2Fe-2S] iron-sulphur domain"/>
    <property type="match status" value="1"/>
</dbReference>
<dbReference type="SUPFAM" id="SSF50022">
    <property type="entry name" value="ISP domain"/>
    <property type="match status" value="1"/>
</dbReference>
<reference evidence="8 9" key="1">
    <citation type="journal article" date="2018" name="Nat. Biotechnol.">
        <title>A standardized bacterial taxonomy based on genome phylogeny substantially revises the tree of life.</title>
        <authorList>
            <person name="Parks D.H."/>
            <person name="Chuvochina M."/>
            <person name="Waite D.W."/>
            <person name="Rinke C."/>
            <person name="Skarshewski A."/>
            <person name="Chaumeil P.A."/>
            <person name="Hugenholtz P."/>
        </authorList>
    </citation>
    <scope>NUCLEOTIDE SEQUENCE [LARGE SCALE GENOMIC DNA]</scope>
    <source>
        <strain evidence="8">UBA8844</strain>
    </source>
</reference>
<dbReference type="InterPro" id="IPR017941">
    <property type="entry name" value="Rieske_2Fe-2S"/>
</dbReference>
<comment type="similarity">
    <text evidence="6">Belongs to the bacterial ring-hydroxylating dioxygenase ferredoxin component family.</text>
</comment>
<accession>A0A3D4V9X1</accession>
<dbReference type="GO" id="GO:0046872">
    <property type="term" value="F:metal ion binding"/>
    <property type="evidence" value="ECO:0007669"/>
    <property type="project" value="UniProtKB-KW"/>
</dbReference>
<dbReference type="EMBL" id="DPIY01000010">
    <property type="protein sequence ID" value="HCT57919.1"/>
    <property type="molecule type" value="Genomic_DNA"/>
</dbReference>
<evidence type="ECO:0000256" key="6">
    <source>
        <dbReference type="ARBA" id="ARBA00038001"/>
    </source>
</evidence>
<dbReference type="Proteomes" id="UP000264071">
    <property type="component" value="Unassembled WGS sequence"/>
</dbReference>
<evidence type="ECO:0000313" key="9">
    <source>
        <dbReference type="Proteomes" id="UP000264071"/>
    </source>
</evidence>
<evidence type="ECO:0000256" key="3">
    <source>
        <dbReference type="ARBA" id="ARBA00023004"/>
    </source>
</evidence>
<evidence type="ECO:0000256" key="5">
    <source>
        <dbReference type="ARBA" id="ARBA00034078"/>
    </source>
</evidence>
<dbReference type="PROSITE" id="PS51296">
    <property type="entry name" value="RIESKE"/>
    <property type="match status" value="1"/>
</dbReference>
<proteinExistence type="inferred from homology"/>
<feature type="domain" description="Rieske" evidence="7">
    <location>
        <begin position="1"/>
        <end position="98"/>
    </location>
</feature>